<organism evidence="1 2">
    <name type="scientific">Spirosoma flavum</name>
    <dbReference type="NCBI Taxonomy" id="2048557"/>
    <lineage>
        <taxon>Bacteria</taxon>
        <taxon>Pseudomonadati</taxon>
        <taxon>Bacteroidota</taxon>
        <taxon>Cytophagia</taxon>
        <taxon>Cytophagales</taxon>
        <taxon>Cytophagaceae</taxon>
        <taxon>Spirosoma</taxon>
    </lineage>
</organism>
<accession>A0ABW6AL47</accession>
<dbReference type="RefSeq" id="WP_381504670.1">
    <property type="nucleotide sequence ID" value="NZ_JBHUOM010000021.1"/>
</dbReference>
<evidence type="ECO:0000313" key="2">
    <source>
        <dbReference type="Proteomes" id="UP001597512"/>
    </source>
</evidence>
<protein>
    <submittedName>
        <fullName evidence="1">Uncharacterized protein</fullName>
    </submittedName>
</protein>
<evidence type="ECO:0000313" key="1">
    <source>
        <dbReference type="EMBL" id="MFD2936135.1"/>
    </source>
</evidence>
<gene>
    <name evidence="1" type="ORF">ACFS25_20295</name>
</gene>
<sequence>MIDKKTGSITLSATRRLSAGDAFDEVSGLPLGEVQTVADLGNGWKWLTIKNVAVEGKYFILSLGFHTNVLKLIELMVANDRFDLTPNWADWSEANELAILTDLRIWVANELGREGAFEWGDIEATYDSKSGSSSITIRYH</sequence>
<keyword evidence="2" id="KW-1185">Reference proteome</keyword>
<name>A0ABW6AL47_9BACT</name>
<proteinExistence type="predicted"/>
<dbReference type="Proteomes" id="UP001597512">
    <property type="component" value="Unassembled WGS sequence"/>
</dbReference>
<dbReference type="EMBL" id="JBHUOM010000021">
    <property type="protein sequence ID" value="MFD2936135.1"/>
    <property type="molecule type" value="Genomic_DNA"/>
</dbReference>
<reference evidence="2" key="1">
    <citation type="journal article" date="2019" name="Int. J. Syst. Evol. Microbiol.">
        <title>The Global Catalogue of Microorganisms (GCM) 10K type strain sequencing project: providing services to taxonomists for standard genome sequencing and annotation.</title>
        <authorList>
            <consortium name="The Broad Institute Genomics Platform"/>
            <consortium name="The Broad Institute Genome Sequencing Center for Infectious Disease"/>
            <person name="Wu L."/>
            <person name="Ma J."/>
        </authorList>
    </citation>
    <scope>NUCLEOTIDE SEQUENCE [LARGE SCALE GENOMIC DNA]</scope>
    <source>
        <strain evidence="2">KCTC 52490</strain>
    </source>
</reference>
<comment type="caution">
    <text evidence="1">The sequence shown here is derived from an EMBL/GenBank/DDBJ whole genome shotgun (WGS) entry which is preliminary data.</text>
</comment>